<dbReference type="RefSeq" id="WP_226908759.1">
    <property type="nucleotide sequence ID" value="NZ_CABLRR010000003.1"/>
</dbReference>
<keyword evidence="1" id="KW-1133">Transmembrane helix</keyword>
<keyword evidence="4" id="KW-1185">Reference proteome</keyword>
<keyword evidence="1" id="KW-0812">Transmembrane</keyword>
<name>A0A0D6JUE5_9EURY</name>
<sequence length="287" mass="31179">MVTTSNNSGSAFSFDHRDMMAFILVMSLHGLQSMITELLPEFSIGGLGVSIGPFWFVAMSVVLLFRSFWACLAIPVGGIVFGEILIGDFSALGAVEGLIVVTLSWFFVMSLITDPKDVKQIAALGFLAKAMEETAAWFIDVGKFYVGVEELEAISWLPETVWATEGIGALLQIIIAGVVFGAIPTLFLYPRLRGKIEPLLGMSPVEGRDGPMFTRTSLKRLIAWVALIPVAFAFETLSETSGGLITFTPEFVETYGQAFLFVPIVIAAVVSFGLVAYRQRKVDGLQD</sequence>
<feature type="transmembrane region" description="Helical" evidence="1">
    <location>
        <begin position="89"/>
        <end position="108"/>
    </location>
</feature>
<feature type="transmembrane region" description="Helical" evidence="1">
    <location>
        <begin position="258"/>
        <end position="277"/>
    </location>
</feature>
<accession>A0A0D6JUE5</accession>
<dbReference type="Proteomes" id="UP000198902">
    <property type="component" value="Unassembled WGS sequence"/>
</dbReference>
<protein>
    <recommendedName>
        <fullName evidence="2">DUF8171 domain-containing protein</fullName>
    </recommendedName>
</protein>
<evidence type="ECO:0000313" key="4">
    <source>
        <dbReference type="Proteomes" id="UP000198902"/>
    </source>
</evidence>
<reference evidence="4" key="1">
    <citation type="submission" date="2015-03" db="EMBL/GenBank/DDBJ databases">
        <authorList>
            <person name="Urmite Genomes"/>
        </authorList>
    </citation>
    <scope>NUCLEOTIDE SEQUENCE [LARGE SCALE GENOMIC DNA]</scope>
    <source>
        <strain evidence="4">Arc-Hr</strain>
    </source>
</reference>
<keyword evidence="1" id="KW-0472">Membrane</keyword>
<feature type="transmembrane region" description="Helical" evidence="1">
    <location>
        <begin position="167"/>
        <end position="189"/>
    </location>
</feature>
<dbReference type="Pfam" id="PF26509">
    <property type="entry name" value="DUF8171"/>
    <property type="match status" value="1"/>
</dbReference>
<dbReference type="AlphaFoldDB" id="A0A0D6JUE5"/>
<gene>
    <name evidence="3" type="ORF">BN996_02995</name>
</gene>
<dbReference type="InterPro" id="IPR058484">
    <property type="entry name" value="DUF8171"/>
</dbReference>
<proteinExistence type="predicted"/>
<feature type="transmembrane region" description="Helical" evidence="1">
    <location>
        <begin position="54"/>
        <end position="82"/>
    </location>
</feature>
<evidence type="ECO:0000256" key="1">
    <source>
        <dbReference type="SAM" id="Phobius"/>
    </source>
</evidence>
<feature type="domain" description="DUF8171" evidence="2">
    <location>
        <begin position="20"/>
        <end position="281"/>
    </location>
</feature>
<organism evidence="3 4">
    <name type="scientific">Haloferax massiliensis</name>
    <dbReference type="NCBI Taxonomy" id="1476858"/>
    <lineage>
        <taxon>Archaea</taxon>
        <taxon>Methanobacteriati</taxon>
        <taxon>Methanobacteriota</taxon>
        <taxon>Stenosarchaea group</taxon>
        <taxon>Halobacteria</taxon>
        <taxon>Halobacteriales</taxon>
        <taxon>Haloferacaceae</taxon>
        <taxon>Haloferax</taxon>
    </lineage>
</organism>
<evidence type="ECO:0000313" key="3">
    <source>
        <dbReference type="EMBL" id="CQR52130.1"/>
    </source>
</evidence>
<evidence type="ECO:0000259" key="2">
    <source>
        <dbReference type="Pfam" id="PF26509"/>
    </source>
</evidence>
<feature type="transmembrane region" description="Helical" evidence="1">
    <location>
        <begin position="221"/>
        <end position="238"/>
    </location>
</feature>
<feature type="transmembrane region" description="Helical" evidence="1">
    <location>
        <begin position="21"/>
        <end position="39"/>
    </location>
</feature>
<dbReference type="EMBL" id="CSTE01000003">
    <property type="protein sequence ID" value="CQR52130.1"/>
    <property type="molecule type" value="Genomic_DNA"/>
</dbReference>